<dbReference type="AlphaFoldDB" id="A0A9J6GAU3"/>
<feature type="signal peptide" evidence="7">
    <location>
        <begin position="1"/>
        <end position="19"/>
    </location>
</feature>
<dbReference type="PANTHER" id="PTHR24064">
    <property type="entry name" value="SOLUTE CARRIER FAMILY 22 MEMBER"/>
    <property type="match status" value="1"/>
</dbReference>
<feature type="transmembrane region" description="Helical" evidence="6">
    <location>
        <begin position="237"/>
        <end position="259"/>
    </location>
</feature>
<name>A0A9J6GAU3_HAELO</name>
<keyword evidence="2 6" id="KW-0812">Transmembrane</keyword>
<organism evidence="8 9">
    <name type="scientific">Haemaphysalis longicornis</name>
    <name type="common">Bush tick</name>
    <dbReference type="NCBI Taxonomy" id="44386"/>
    <lineage>
        <taxon>Eukaryota</taxon>
        <taxon>Metazoa</taxon>
        <taxon>Ecdysozoa</taxon>
        <taxon>Arthropoda</taxon>
        <taxon>Chelicerata</taxon>
        <taxon>Arachnida</taxon>
        <taxon>Acari</taxon>
        <taxon>Parasitiformes</taxon>
        <taxon>Ixodida</taxon>
        <taxon>Ixodoidea</taxon>
        <taxon>Ixodidae</taxon>
        <taxon>Haemaphysalinae</taxon>
        <taxon>Haemaphysalis</taxon>
    </lineage>
</organism>
<feature type="chain" id="PRO_5039889921" evidence="7">
    <location>
        <begin position="20"/>
        <end position="397"/>
    </location>
</feature>
<protein>
    <submittedName>
        <fullName evidence="8">Uncharacterized protein</fullName>
    </submittedName>
</protein>
<keyword evidence="7" id="KW-0732">Signal</keyword>
<gene>
    <name evidence="8" type="ORF">HPB48_021505</name>
</gene>
<feature type="compositionally biased region" description="Basic residues" evidence="5">
    <location>
        <begin position="387"/>
        <end position="397"/>
    </location>
</feature>
<evidence type="ECO:0000256" key="3">
    <source>
        <dbReference type="ARBA" id="ARBA00022989"/>
    </source>
</evidence>
<accession>A0A9J6GAU3</accession>
<dbReference type="GO" id="GO:0022857">
    <property type="term" value="F:transmembrane transporter activity"/>
    <property type="evidence" value="ECO:0007669"/>
    <property type="project" value="InterPro"/>
</dbReference>
<dbReference type="Pfam" id="PF00083">
    <property type="entry name" value="Sugar_tr"/>
    <property type="match status" value="1"/>
</dbReference>
<feature type="transmembrane region" description="Helical" evidence="6">
    <location>
        <begin position="177"/>
        <end position="199"/>
    </location>
</feature>
<dbReference type="VEuPathDB" id="VectorBase:HLOH_046746"/>
<evidence type="ECO:0000256" key="2">
    <source>
        <dbReference type="ARBA" id="ARBA00022692"/>
    </source>
</evidence>
<feature type="transmembrane region" description="Helical" evidence="6">
    <location>
        <begin position="92"/>
        <end position="109"/>
    </location>
</feature>
<evidence type="ECO:0000256" key="5">
    <source>
        <dbReference type="SAM" id="MobiDB-lite"/>
    </source>
</evidence>
<feature type="transmembrane region" description="Helical" evidence="6">
    <location>
        <begin position="323"/>
        <end position="342"/>
    </location>
</feature>
<dbReference type="OrthoDB" id="2544694at2759"/>
<dbReference type="EMBL" id="JABSTR010000005">
    <property type="protein sequence ID" value="KAH9371492.1"/>
    <property type="molecule type" value="Genomic_DNA"/>
</dbReference>
<comment type="caution">
    <text evidence="8">The sequence shown here is derived from an EMBL/GenBank/DDBJ whole genome shotgun (WGS) entry which is preliminary data.</text>
</comment>
<keyword evidence="9" id="KW-1185">Reference proteome</keyword>
<feature type="region of interest" description="Disordered" evidence="5">
    <location>
        <begin position="372"/>
        <end position="397"/>
    </location>
</feature>
<reference evidence="8 9" key="1">
    <citation type="journal article" date="2020" name="Cell">
        <title>Large-Scale Comparative Analyses of Tick Genomes Elucidate Their Genetic Diversity and Vector Capacities.</title>
        <authorList>
            <consortium name="Tick Genome and Microbiome Consortium (TIGMIC)"/>
            <person name="Jia N."/>
            <person name="Wang J."/>
            <person name="Shi W."/>
            <person name="Du L."/>
            <person name="Sun Y."/>
            <person name="Zhan W."/>
            <person name="Jiang J.F."/>
            <person name="Wang Q."/>
            <person name="Zhang B."/>
            <person name="Ji P."/>
            <person name="Bell-Sakyi L."/>
            <person name="Cui X.M."/>
            <person name="Yuan T.T."/>
            <person name="Jiang B.G."/>
            <person name="Yang W.F."/>
            <person name="Lam T.T."/>
            <person name="Chang Q.C."/>
            <person name="Ding S.J."/>
            <person name="Wang X.J."/>
            <person name="Zhu J.G."/>
            <person name="Ruan X.D."/>
            <person name="Zhao L."/>
            <person name="Wei J.T."/>
            <person name="Ye R.Z."/>
            <person name="Que T.C."/>
            <person name="Du C.H."/>
            <person name="Zhou Y.H."/>
            <person name="Cheng J.X."/>
            <person name="Dai P.F."/>
            <person name="Guo W.B."/>
            <person name="Han X.H."/>
            <person name="Huang E.J."/>
            <person name="Li L.F."/>
            <person name="Wei W."/>
            <person name="Gao Y.C."/>
            <person name="Liu J.Z."/>
            <person name="Shao H.Z."/>
            <person name="Wang X."/>
            <person name="Wang C.C."/>
            <person name="Yang T.C."/>
            <person name="Huo Q.B."/>
            <person name="Li W."/>
            <person name="Chen H.Y."/>
            <person name="Chen S.E."/>
            <person name="Zhou L.G."/>
            <person name="Ni X.B."/>
            <person name="Tian J.H."/>
            <person name="Sheng Y."/>
            <person name="Liu T."/>
            <person name="Pan Y.S."/>
            <person name="Xia L.Y."/>
            <person name="Li J."/>
            <person name="Zhao F."/>
            <person name="Cao W.C."/>
        </authorList>
    </citation>
    <scope>NUCLEOTIDE SEQUENCE [LARGE SCALE GENOMIC DNA]</scope>
    <source>
        <strain evidence="8">HaeL-2018</strain>
    </source>
</reference>
<evidence type="ECO:0000313" key="9">
    <source>
        <dbReference type="Proteomes" id="UP000821853"/>
    </source>
</evidence>
<dbReference type="Proteomes" id="UP000821853">
    <property type="component" value="Chromosome 3"/>
</dbReference>
<evidence type="ECO:0000313" key="8">
    <source>
        <dbReference type="EMBL" id="KAH9371492.1"/>
    </source>
</evidence>
<dbReference type="SUPFAM" id="SSF103473">
    <property type="entry name" value="MFS general substrate transporter"/>
    <property type="match status" value="1"/>
</dbReference>
<keyword evidence="3 6" id="KW-1133">Transmembrane helix</keyword>
<evidence type="ECO:0000256" key="1">
    <source>
        <dbReference type="ARBA" id="ARBA00004141"/>
    </source>
</evidence>
<dbReference type="OMA" id="IAYTMRI"/>
<dbReference type="Gene3D" id="1.20.1250.20">
    <property type="entry name" value="MFS general substrate transporter like domains"/>
    <property type="match status" value="1"/>
</dbReference>
<dbReference type="InterPro" id="IPR036259">
    <property type="entry name" value="MFS_trans_sf"/>
</dbReference>
<feature type="transmembrane region" description="Helical" evidence="6">
    <location>
        <begin position="62"/>
        <end position="80"/>
    </location>
</feature>
<evidence type="ECO:0000256" key="4">
    <source>
        <dbReference type="ARBA" id="ARBA00023136"/>
    </source>
</evidence>
<keyword evidence="4 6" id="KW-0472">Membrane</keyword>
<evidence type="ECO:0000256" key="6">
    <source>
        <dbReference type="SAM" id="Phobius"/>
    </source>
</evidence>
<feature type="transmembrane region" description="Helical" evidence="6">
    <location>
        <begin position="205"/>
        <end position="225"/>
    </location>
</feature>
<dbReference type="InterPro" id="IPR005828">
    <property type="entry name" value="MFS_sugar_transport-like"/>
</dbReference>
<sequence length="397" mass="43430">MPILLAAVSLLLVSTLSSCFTSSYPLYVIARFFAQGSATATYLTNGIVLFEVTTHDNRPIHVVLTGVIASVVFDLWLVAIHGEKATWQVKQAIFISPTFLMLTAFFYPLESPRWLVAKGRLKEAEEVMLAAAELNNFPLQSAACLVEDLRKQVETLPDFTLTETDSLLGGVSIGKRAVAAFALCFSIAYTMRIVLYLVVTRQSYLVQWAAFAATVLCFLPMLHLLKKFPMLKYMTTCFAALGTLTCLLSLLIAIEPVIISDALLVTAKALGTTVNVVFTVYTQELFPTAVRGTASGWILGSGALGSFCATLSVRLQKGRHIDVALAIAGCLLFASMLGRLALPRNTTVECAKMTSKRASIYTRKMLEHMKRTLEKSGTSRSRTPTPKGHRTPVRLTE</sequence>
<evidence type="ECO:0000256" key="7">
    <source>
        <dbReference type="SAM" id="SignalP"/>
    </source>
</evidence>
<feature type="compositionally biased region" description="Polar residues" evidence="5">
    <location>
        <begin position="375"/>
        <end position="384"/>
    </location>
</feature>
<dbReference type="GO" id="GO:0016020">
    <property type="term" value="C:membrane"/>
    <property type="evidence" value="ECO:0007669"/>
    <property type="project" value="UniProtKB-SubCell"/>
</dbReference>
<comment type="subcellular location">
    <subcellularLocation>
        <location evidence="1">Membrane</location>
        <topology evidence="1">Multi-pass membrane protein</topology>
    </subcellularLocation>
</comment>
<proteinExistence type="predicted"/>